<feature type="compositionally biased region" description="Low complexity" evidence="1">
    <location>
        <begin position="43"/>
        <end position="56"/>
    </location>
</feature>
<dbReference type="Proteomes" id="UP000555728">
    <property type="component" value="Unassembled WGS sequence"/>
</dbReference>
<keyword evidence="2" id="KW-0812">Transmembrane</keyword>
<evidence type="ECO:0000313" key="4">
    <source>
        <dbReference type="EMBL" id="MBB4286008.1"/>
    </source>
</evidence>
<sequence>MKISCPHCATRFSVPDEALGPTGRTLKCARCGHRWHQAPPEAPAADATAPARAPGAARDHGPLAEHLQARATDDATDGTEATQPQSPVKETPVKETPVQETLAPGRGRTLLDGGPGDLVPMDKAPAGGGAAPGWDSDGDGDDDDGPDFDDILARLESQERERSGRNRGTAEPDDFGDDDDLPGVLRNRLDAGRGRRRPPAWASWLMAVVVLLAGVTGGLYFLRDSVVGVVPEAETAYRALGIPLSRPGLGLKLENVVPTREIVEDAEVLVVRGFITNVSEIARPVPALRLTLNDADGDMVQQMTAPPPTDTLAPAETTNFRMTLRNRLPEAVAIEVAFTARPPAPIMTPPATGGAATSDERAPAPDTGPNGPAG</sequence>
<accession>A0A7W6RZB1</accession>
<evidence type="ECO:0000313" key="5">
    <source>
        <dbReference type="Proteomes" id="UP000555728"/>
    </source>
</evidence>
<feature type="compositionally biased region" description="Acidic residues" evidence="1">
    <location>
        <begin position="136"/>
        <end position="150"/>
    </location>
</feature>
<proteinExistence type="predicted"/>
<comment type="caution">
    <text evidence="4">The sequence shown here is derived from an EMBL/GenBank/DDBJ whole genome shotgun (WGS) entry which is preliminary data.</text>
</comment>
<evidence type="ECO:0000256" key="1">
    <source>
        <dbReference type="SAM" id="MobiDB-lite"/>
    </source>
</evidence>
<feature type="transmembrane region" description="Helical" evidence="2">
    <location>
        <begin position="201"/>
        <end position="222"/>
    </location>
</feature>
<dbReference type="RefSeq" id="WP_246423653.1">
    <property type="nucleotide sequence ID" value="NZ_JACIGI010000011.1"/>
</dbReference>
<dbReference type="InterPro" id="IPR021834">
    <property type="entry name" value="DUF3426"/>
</dbReference>
<organism evidence="4 5">
    <name type="scientific">Roseospira goensis</name>
    <dbReference type="NCBI Taxonomy" id="391922"/>
    <lineage>
        <taxon>Bacteria</taxon>
        <taxon>Pseudomonadati</taxon>
        <taxon>Pseudomonadota</taxon>
        <taxon>Alphaproteobacteria</taxon>
        <taxon>Rhodospirillales</taxon>
        <taxon>Rhodospirillaceae</taxon>
        <taxon>Roseospira</taxon>
    </lineage>
</organism>
<dbReference type="AlphaFoldDB" id="A0A7W6RZB1"/>
<keyword evidence="2" id="KW-1133">Transmembrane helix</keyword>
<dbReference type="Pfam" id="PF11906">
    <property type="entry name" value="DUF3426"/>
    <property type="match status" value="1"/>
</dbReference>
<dbReference type="Pfam" id="PF13717">
    <property type="entry name" value="Zn_ribbon_4"/>
    <property type="match status" value="1"/>
</dbReference>
<gene>
    <name evidence="4" type="ORF">GGD88_001731</name>
</gene>
<dbReference type="InterPro" id="IPR047676">
    <property type="entry name" value="FxLYD_dom"/>
</dbReference>
<feature type="region of interest" description="Disordered" evidence="1">
    <location>
        <begin position="343"/>
        <end position="374"/>
    </location>
</feature>
<evidence type="ECO:0000256" key="2">
    <source>
        <dbReference type="SAM" id="Phobius"/>
    </source>
</evidence>
<name>A0A7W6RZB1_9PROT</name>
<keyword evidence="5" id="KW-1185">Reference proteome</keyword>
<feature type="region of interest" description="Disordered" evidence="1">
    <location>
        <begin position="37"/>
        <end position="60"/>
    </location>
</feature>
<reference evidence="4 5" key="1">
    <citation type="submission" date="2020-08" db="EMBL/GenBank/DDBJ databases">
        <title>Genome sequencing of Purple Non-Sulfur Bacteria from various extreme environments.</title>
        <authorList>
            <person name="Mayer M."/>
        </authorList>
    </citation>
    <scope>NUCLEOTIDE SEQUENCE [LARGE SCALE GENOMIC DNA]</scope>
    <source>
        <strain evidence="4 5">JA135</strain>
    </source>
</reference>
<feature type="compositionally biased region" description="Basic and acidic residues" evidence="1">
    <location>
        <begin position="151"/>
        <end position="170"/>
    </location>
</feature>
<dbReference type="InterPro" id="IPR011723">
    <property type="entry name" value="Znf/thioredoxin_put"/>
</dbReference>
<feature type="region of interest" description="Disordered" evidence="1">
    <location>
        <begin position="72"/>
        <end position="184"/>
    </location>
</feature>
<dbReference type="NCBIfam" id="NF038353">
    <property type="entry name" value="FxLYD_dom"/>
    <property type="match status" value="1"/>
</dbReference>
<dbReference type="EMBL" id="JACIGI010000011">
    <property type="protein sequence ID" value="MBB4286008.1"/>
    <property type="molecule type" value="Genomic_DNA"/>
</dbReference>
<protein>
    <submittedName>
        <fullName evidence="4">Putative Zn finger-like uncharacterized protein</fullName>
    </submittedName>
</protein>
<keyword evidence="2" id="KW-0472">Membrane</keyword>
<feature type="domain" description="Zinc finger/thioredoxin putative" evidence="3">
    <location>
        <begin position="1"/>
        <end position="35"/>
    </location>
</feature>
<feature type="compositionally biased region" description="Acidic residues" evidence="1">
    <location>
        <begin position="171"/>
        <end position="181"/>
    </location>
</feature>
<dbReference type="NCBIfam" id="TIGR02098">
    <property type="entry name" value="MJ0042_CXXC"/>
    <property type="match status" value="1"/>
</dbReference>
<evidence type="ECO:0000259" key="3">
    <source>
        <dbReference type="Pfam" id="PF13717"/>
    </source>
</evidence>